<feature type="region of interest" description="Disordered" evidence="1">
    <location>
        <begin position="32"/>
        <end position="59"/>
    </location>
</feature>
<organism evidence="2 3">
    <name type="scientific">Eruca vesicaria subsp. sativa</name>
    <name type="common">Garden rocket</name>
    <name type="synonym">Eruca sativa</name>
    <dbReference type="NCBI Taxonomy" id="29727"/>
    <lineage>
        <taxon>Eukaryota</taxon>
        <taxon>Viridiplantae</taxon>
        <taxon>Streptophyta</taxon>
        <taxon>Embryophyta</taxon>
        <taxon>Tracheophyta</taxon>
        <taxon>Spermatophyta</taxon>
        <taxon>Magnoliopsida</taxon>
        <taxon>eudicotyledons</taxon>
        <taxon>Gunneridae</taxon>
        <taxon>Pentapetalae</taxon>
        <taxon>rosids</taxon>
        <taxon>malvids</taxon>
        <taxon>Brassicales</taxon>
        <taxon>Brassicaceae</taxon>
        <taxon>Brassiceae</taxon>
        <taxon>Eruca</taxon>
    </lineage>
</organism>
<keyword evidence="3" id="KW-1185">Reference proteome</keyword>
<sequence length="59" mass="6214">MEDSCIGFEGSKRYGESKRIAIYSVIKSITDSSLSSSSCGAGSSSKRSVYLLSSPPTKS</sequence>
<evidence type="ECO:0000256" key="1">
    <source>
        <dbReference type="SAM" id="MobiDB-lite"/>
    </source>
</evidence>
<comment type="caution">
    <text evidence="2">The sequence shown here is derived from an EMBL/GenBank/DDBJ whole genome shotgun (WGS) entry which is preliminary data.</text>
</comment>
<protein>
    <submittedName>
        <fullName evidence="2">Uncharacterized protein</fullName>
    </submittedName>
</protein>
<reference evidence="2 3" key="1">
    <citation type="submission" date="2022-03" db="EMBL/GenBank/DDBJ databases">
        <authorList>
            <person name="Macdonald S."/>
            <person name="Ahmed S."/>
            <person name="Newling K."/>
        </authorList>
    </citation>
    <scope>NUCLEOTIDE SEQUENCE [LARGE SCALE GENOMIC DNA]</scope>
</reference>
<dbReference type="Proteomes" id="UP001642260">
    <property type="component" value="Unassembled WGS sequence"/>
</dbReference>
<name>A0ABC8K0N0_ERUVS</name>
<evidence type="ECO:0000313" key="3">
    <source>
        <dbReference type="Proteomes" id="UP001642260"/>
    </source>
</evidence>
<gene>
    <name evidence="2" type="ORF">ERUC_LOCUS17974</name>
</gene>
<dbReference type="AlphaFoldDB" id="A0ABC8K0N0"/>
<proteinExistence type="predicted"/>
<dbReference type="EMBL" id="CAKOAT010166266">
    <property type="protein sequence ID" value="CAH8350327.1"/>
    <property type="molecule type" value="Genomic_DNA"/>
</dbReference>
<evidence type="ECO:0000313" key="2">
    <source>
        <dbReference type="EMBL" id="CAH8350327.1"/>
    </source>
</evidence>
<accession>A0ABC8K0N0</accession>